<evidence type="ECO:0000313" key="2">
    <source>
        <dbReference type="EMBL" id="OAS24965.1"/>
    </source>
</evidence>
<dbReference type="Proteomes" id="UP000078316">
    <property type="component" value="Unassembled WGS sequence"/>
</dbReference>
<accession>A0A179SDB9</accession>
<gene>
    <name evidence="2" type="ORF">A5481_11700</name>
</gene>
<evidence type="ECO:0000313" key="3">
    <source>
        <dbReference type="Proteomes" id="UP000078316"/>
    </source>
</evidence>
<dbReference type="InterPro" id="IPR028087">
    <property type="entry name" value="Tad_N"/>
</dbReference>
<name>A0A179SDB9_9HYPH</name>
<dbReference type="EMBL" id="LWHQ01000020">
    <property type="protein sequence ID" value="OAS24965.1"/>
    <property type="molecule type" value="Genomic_DNA"/>
</dbReference>
<dbReference type="AlphaFoldDB" id="A0A179SDB9"/>
<reference evidence="2 3" key="1">
    <citation type="submission" date="2016-04" db="EMBL/GenBank/DDBJ databases">
        <authorList>
            <person name="Evans L.H."/>
            <person name="Alamgir A."/>
            <person name="Owens N."/>
            <person name="Weber N.D."/>
            <person name="Virtaneva K."/>
            <person name="Barbian K."/>
            <person name="Babar A."/>
            <person name="Rosenke K."/>
        </authorList>
    </citation>
    <scope>NUCLEOTIDE SEQUENCE [LARGE SCALE GENOMIC DNA]</scope>
    <source>
        <strain evidence="2 3">PMB02</strain>
    </source>
</reference>
<organism evidence="2 3">
    <name type="scientific">Methylobacterium platani</name>
    <dbReference type="NCBI Taxonomy" id="427683"/>
    <lineage>
        <taxon>Bacteria</taxon>
        <taxon>Pseudomonadati</taxon>
        <taxon>Pseudomonadota</taxon>
        <taxon>Alphaproteobacteria</taxon>
        <taxon>Hyphomicrobiales</taxon>
        <taxon>Methylobacteriaceae</taxon>
        <taxon>Methylobacterium</taxon>
    </lineage>
</organism>
<dbReference type="Pfam" id="PF13400">
    <property type="entry name" value="Tad"/>
    <property type="match status" value="1"/>
</dbReference>
<comment type="caution">
    <text evidence="2">The sequence shown here is derived from an EMBL/GenBank/DDBJ whole genome shotgun (WGS) entry which is preliminary data.</text>
</comment>
<evidence type="ECO:0000259" key="1">
    <source>
        <dbReference type="Pfam" id="PF13400"/>
    </source>
</evidence>
<sequence length="456" mass="48005">MIVFALLAPVLLGMVGLAVDYATWTMQRATLQQAADAASLAVVSDMQVSGANTQRMQSLADAYVKSNVKLQRGDGAVSVSLTPVVRERPGGSFVPAGQTGGRAPTGVTVTLSQRKYAIMSRLVTPQLTDNRVSATAEAVGTTRLCVVALEPSTDRSVRLAGESQIDARGCAVYALSTSARAIVSSSATLLASGTTCAVGGYTGNSRSFAPLPVTGCPVIKDPLADRPKPDVGPCTNNRLWLRRGNHTLYPGTYCGGLVIDTGAVVTMTPGIYIIKDGPLIVGPPEEIAVTFEVCDQPVSAEMLPTCKVAVRVERIGSLKGDGVGIYFTGDPRRGVVSSSRPLLLLPSSVVELTAPRTGPMAGLLLFEDRDSPSGRVFDILSDSARRLVGTIYLPRGTFSVRANQVVADQSEYTAIVANKIYLSHRPRLTLNTRYTDTDVPVPNGLGPTTTQIGLAN</sequence>
<protein>
    <recommendedName>
        <fullName evidence="1">Putative Flp pilus-assembly TadG-like N-terminal domain-containing protein</fullName>
    </recommendedName>
</protein>
<proteinExistence type="predicted"/>
<feature type="domain" description="Putative Flp pilus-assembly TadG-like N-terminal" evidence="1">
    <location>
        <begin position="3"/>
        <end position="44"/>
    </location>
</feature>
<dbReference type="STRING" id="427683.A5481_11700"/>